<dbReference type="PRINTS" id="PR00080">
    <property type="entry name" value="SDRFAMILY"/>
</dbReference>
<dbReference type="InterPro" id="IPR051121">
    <property type="entry name" value="FAH"/>
</dbReference>
<dbReference type="Pfam" id="PF01557">
    <property type="entry name" value="FAA_hydrolase"/>
    <property type="match status" value="1"/>
</dbReference>
<dbReference type="Pfam" id="PF13561">
    <property type="entry name" value="adh_short_C2"/>
    <property type="match status" value="1"/>
</dbReference>
<evidence type="ECO:0000256" key="2">
    <source>
        <dbReference type="ARBA" id="ARBA00022723"/>
    </source>
</evidence>
<dbReference type="PRINTS" id="PR00081">
    <property type="entry name" value="GDHRDH"/>
</dbReference>
<evidence type="ECO:0000313" key="7">
    <source>
        <dbReference type="Proteomes" id="UP001530400"/>
    </source>
</evidence>
<dbReference type="AlphaFoldDB" id="A0ABD3PPE9"/>
<sequence>MVMLARILTTTSTTPILAAQIPSPTNDDDAACYVNLTSIASTASSFLSQGQHALTAASSLIATASAPATPLQRSLLIPPASVASVLSPLDGRTEVNKFICIGMNYVDHCLEQNVEVPTVPLVFSKFGSCIVGPSDPIPRYGPDHNNNVGIGGGDDDDDAPTHAATTKEIQQSKTVTSKLDYEVELGIVISSTVPRFTSPSEAIQYIGGYTVVHDVSARDLQLECNGGQWLLGKCGDGYAPLGPVITTLDEFVTDDSSSKEYGGADNLQISCRLTRNNETTTVQSSTTKNLVFTTPEIVSYLSKFVTLHAGDVIATGTPPGVGCFRKPEPLWLMDGDLVECEIEGIGVIRNEVVSCLEGEGGEEDKSSSSDVNATSVMEIVPSEIGPLSGTTREQRLKGSVAIVTGGARGLGYGIASNLAVEGAALVVLLDINQSEIDEAVAQLTEEIGVKNNAKFVGFACDVTNTEQVASTVRHIATISPTGRIDILVQSAGVVGQTNLKTHEVQPSNFDLVMSVNVKGIFNGCQAVIPYMLKQKYGRIINIASIAGKEGNAGMLAYSTSKAAVIGLTKTIGKEYAFDGITCNAIAPAVVRTKMVADMPEAQVTYMTDKIPMKRCGKVEEIAALACYIASEDAGFTTGFCWDATGGRSVY</sequence>
<dbReference type="InterPro" id="IPR011234">
    <property type="entry name" value="Fumarylacetoacetase-like_C"/>
</dbReference>
<dbReference type="Gene3D" id="3.90.850.10">
    <property type="entry name" value="Fumarylacetoacetase-like, C-terminal domain"/>
    <property type="match status" value="1"/>
</dbReference>
<gene>
    <name evidence="6" type="ORF">ACHAWO_009137</name>
</gene>
<feature type="signal peptide" evidence="4">
    <location>
        <begin position="1"/>
        <end position="18"/>
    </location>
</feature>
<proteinExistence type="inferred from homology"/>
<dbReference type="PANTHER" id="PTHR42796:SF4">
    <property type="entry name" value="FUMARYLACETOACETATE HYDROLASE DOMAIN-CONTAINING PROTEIN 2A"/>
    <property type="match status" value="1"/>
</dbReference>
<dbReference type="InterPro" id="IPR020904">
    <property type="entry name" value="Sc_DH/Rdtase_CS"/>
</dbReference>
<dbReference type="InterPro" id="IPR002347">
    <property type="entry name" value="SDR_fam"/>
</dbReference>
<dbReference type="PANTHER" id="PTHR42796">
    <property type="entry name" value="FUMARYLACETOACETATE HYDROLASE DOMAIN-CONTAINING PROTEIN 2A-RELATED"/>
    <property type="match status" value="1"/>
</dbReference>
<feature type="domain" description="Fumarylacetoacetase-like C-terminal" evidence="5">
    <location>
        <begin position="97"/>
        <end position="353"/>
    </location>
</feature>
<dbReference type="GO" id="GO:0046872">
    <property type="term" value="F:metal ion binding"/>
    <property type="evidence" value="ECO:0007669"/>
    <property type="project" value="UniProtKB-KW"/>
</dbReference>
<evidence type="ECO:0000313" key="6">
    <source>
        <dbReference type="EMBL" id="KAL3789574.1"/>
    </source>
</evidence>
<feature type="region of interest" description="Disordered" evidence="3">
    <location>
        <begin position="150"/>
        <end position="171"/>
    </location>
</feature>
<reference evidence="6 7" key="1">
    <citation type="submission" date="2024-10" db="EMBL/GenBank/DDBJ databases">
        <title>Updated reference genomes for cyclostephanoid diatoms.</title>
        <authorList>
            <person name="Roberts W.R."/>
            <person name="Alverson A.J."/>
        </authorList>
    </citation>
    <scope>NUCLEOTIDE SEQUENCE [LARGE SCALE GENOMIC DNA]</scope>
    <source>
        <strain evidence="6 7">AJA010-31</strain>
    </source>
</reference>
<keyword evidence="2" id="KW-0479">Metal-binding</keyword>
<keyword evidence="7" id="KW-1185">Reference proteome</keyword>
<dbReference type="InterPro" id="IPR036291">
    <property type="entry name" value="NAD(P)-bd_dom_sf"/>
</dbReference>
<comment type="caution">
    <text evidence="6">The sequence shown here is derived from an EMBL/GenBank/DDBJ whole genome shotgun (WGS) entry which is preliminary data.</text>
</comment>
<dbReference type="EMBL" id="JALLPJ020000519">
    <property type="protein sequence ID" value="KAL3789574.1"/>
    <property type="molecule type" value="Genomic_DNA"/>
</dbReference>
<dbReference type="GO" id="GO:0044281">
    <property type="term" value="P:small molecule metabolic process"/>
    <property type="evidence" value="ECO:0007669"/>
    <property type="project" value="UniProtKB-ARBA"/>
</dbReference>
<comment type="similarity">
    <text evidence="1">Belongs to the FAH family.</text>
</comment>
<dbReference type="PROSITE" id="PS00061">
    <property type="entry name" value="ADH_SHORT"/>
    <property type="match status" value="1"/>
</dbReference>
<dbReference type="Gene3D" id="3.40.50.720">
    <property type="entry name" value="NAD(P)-binding Rossmann-like Domain"/>
    <property type="match status" value="1"/>
</dbReference>
<name>A0ABD3PPE9_9STRA</name>
<accession>A0ABD3PPE9</accession>
<evidence type="ECO:0000256" key="3">
    <source>
        <dbReference type="SAM" id="MobiDB-lite"/>
    </source>
</evidence>
<dbReference type="SUPFAM" id="SSF51735">
    <property type="entry name" value="NAD(P)-binding Rossmann-fold domains"/>
    <property type="match status" value="1"/>
</dbReference>
<dbReference type="FunFam" id="3.40.50.720:FF:000084">
    <property type="entry name" value="Short-chain dehydrogenase reductase"/>
    <property type="match status" value="1"/>
</dbReference>
<dbReference type="GO" id="GO:0003824">
    <property type="term" value="F:catalytic activity"/>
    <property type="evidence" value="ECO:0007669"/>
    <property type="project" value="UniProtKB-ARBA"/>
</dbReference>
<dbReference type="SUPFAM" id="SSF56529">
    <property type="entry name" value="FAH"/>
    <property type="match status" value="1"/>
</dbReference>
<evidence type="ECO:0000256" key="1">
    <source>
        <dbReference type="ARBA" id="ARBA00010211"/>
    </source>
</evidence>
<keyword evidence="4" id="KW-0732">Signal</keyword>
<protein>
    <recommendedName>
        <fullName evidence="5">Fumarylacetoacetase-like C-terminal domain-containing protein</fullName>
    </recommendedName>
</protein>
<evidence type="ECO:0000259" key="5">
    <source>
        <dbReference type="Pfam" id="PF01557"/>
    </source>
</evidence>
<dbReference type="InterPro" id="IPR036663">
    <property type="entry name" value="Fumarylacetoacetase_C_sf"/>
</dbReference>
<evidence type="ECO:0000256" key="4">
    <source>
        <dbReference type="SAM" id="SignalP"/>
    </source>
</evidence>
<feature type="chain" id="PRO_5044840634" description="Fumarylacetoacetase-like C-terminal domain-containing protein" evidence="4">
    <location>
        <begin position="19"/>
        <end position="650"/>
    </location>
</feature>
<organism evidence="6 7">
    <name type="scientific">Cyclotella atomus</name>
    <dbReference type="NCBI Taxonomy" id="382360"/>
    <lineage>
        <taxon>Eukaryota</taxon>
        <taxon>Sar</taxon>
        <taxon>Stramenopiles</taxon>
        <taxon>Ochrophyta</taxon>
        <taxon>Bacillariophyta</taxon>
        <taxon>Coscinodiscophyceae</taxon>
        <taxon>Thalassiosirophycidae</taxon>
        <taxon>Stephanodiscales</taxon>
        <taxon>Stephanodiscaceae</taxon>
        <taxon>Cyclotella</taxon>
    </lineage>
</organism>
<dbReference type="Proteomes" id="UP001530400">
    <property type="component" value="Unassembled WGS sequence"/>
</dbReference>